<reference evidence="2 3" key="1">
    <citation type="submission" date="2016-04" db="EMBL/GenBank/DDBJ databases">
        <title>Draft genome of an Enterococcus thailandicus strain isolated from bovine feces.</title>
        <authorList>
            <person name="Beukers A.G."/>
            <person name="Zaheer R."/>
            <person name="Goji N."/>
            <person name="Cook S.R."/>
            <person name="Amoako K."/>
            <person name="Chaves A.V."/>
            <person name="Ward M.P."/>
            <person name="Mcallister T.A."/>
        </authorList>
    </citation>
    <scope>NUCLEOTIDE SEQUENCE [LARGE SCALE GENOMIC DNA]</scope>
    <source>
        <strain evidence="2 3">F0711D 46</strain>
    </source>
</reference>
<dbReference type="EMBL" id="LWMN01000012">
    <property type="protein sequence ID" value="OAQ55753.1"/>
    <property type="molecule type" value="Genomic_DNA"/>
</dbReference>
<dbReference type="Pfam" id="PF01521">
    <property type="entry name" value="Fe-S_biosyn"/>
    <property type="match status" value="1"/>
</dbReference>
<dbReference type="Gene3D" id="2.60.300.12">
    <property type="entry name" value="HesB-like domain"/>
    <property type="match status" value="1"/>
</dbReference>
<accession>A0A179ESF0</accession>
<proteinExistence type="predicted"/>
<dbReference type="SUPFAM" id="SSF89360">
    <property type="entry name" value="HesB-like domain"/>
    <property type="match status" value="1"/>
</dbReference>
<dbReference type="Proteomes" id="UP000078516">
    <property type="component" value="Unassembled WGS sequence"/>
</dbReference>
<name>A0A179ESF0_ENTTH</name>
<keyword evidence="3" id="KW-1185">Reference proteome</keyword>
<comment type="caution">
    <text evidence="2">The sequence shown here is derived from an EMBL/GenBank/DDBJ whole genome shotgun (WGS) entry which is preliminary data.</text>
</comment>
<evidence type="ECO:0000313" key="2">
    <source>
        <dbReference type="EMBL" id="OAQ55753.1"/>
    </source>
</evidence>
<feature type="domain" description="Core" evidence="1">
    <location>
        <begin position="1"/>
        <end position="114"/>
    </location>
</feature>
<sequence length="118" mass="13232">MELIVTKEAQSWLEKHREKDEQILLDLENGDGPFSDSRITCQLDTAFRLIFLKKESTADLSLYSILADTPLGPIRIKKSAEMYLDDPTTLALEPTYQSLQLKGPSGLLKGNLPVVRKA</sequence>
<dbReference type="InterPro" id="IPR000361">
    <property type="entry name" value="ATAP_core_dom"/>
</dbReference>
<evidence type="ECO:0000313" key="3">
    <source>
        <dbReference type="Proteomes" id="UP000078516"/>
    </source>
</evidence>
<dbReference type="InterPro" id="IPR035903">
    <property type="entry name" value="HesB-like_dom_sf"/>
</dbReference>
<organism evidence="2 3">
    <name type="scientific">Enterococcus thailandicus</name>
    <dbReference type="NCBI Taxonomy" id="417368"/>
    <lineage>
        <taxon>Bacteria</taxon>
        <taxon>Bacillati</taxon>
        <taxon>Bacillota</taxon>
        <taxon>Bacilli</taxon>
        <taxon>Lactobacillales</taxon>
        <taxon>Enterococcaceae</taxon>
        <taxon>Enterococcus</taxon>
    </lineage>
</organism>
<dbReference type="AlphaFoldDB" id="A0A179ESF0"/>
<gene>
    <name evidence="2" type="ORF">A6E74_06720</name>
</gene>
<protein>
    <recommendedName>
        <fullName evidence="1">Core domain-containing protein</fullName>
    </recommendedName>
</protein>
<evidence type="ECO:0000259" key="1">
    <source>
        <dbReference type="Pfam" id="PF01521"/>
    </source>
</evidence>
<dbReference type="RefSeq" id="WP_067483465.1">
    <property type="nucleotide sequence ID" value="NZ_CP078552.1"/>
</dbReference>